<comment type="similarity">
    <text evidence="8">Belongs to the exbB/tolQ family.</text>
</comment>
<dbReference type="PANTHER" id="PTHR30625:SF15">
    <property type="entry name" value="BIOPOLYMER TRANSPORT PROTEIN EXBB"/>
    <property type="match status" value="1"/>
</dbReference>
<dbReference type="GO" id="GO:0005886">
    <property type="term" value="C:plasma membrane"/>
    <property type="evidence" value="ECO:0007669"/>
    <property type="project" value="UniProtKB-SubCell"/>
</dbReference>
<protein>
    <submittedName>
        <fullName evidence="11">MotA/TolQ/ExbB proton channel family protein</fullName>
    </submittedName>
</protein>
<keyword evidence="12" id="KW-1185">Reference proteome</keyword>
<evidence type="ECO:0000313" key="11">
    <source>
        <dbReference type="EMBL" id="MBK1879917.1"/>
    </source>
</evidence>
<evidence type="ECO:0000256" key="3">
    <source>
        <dbReference type="ARBA" id="ARBA00022475"/>
    </source>
</evidence>
<feature type="transmembrane region" description="Helical" evidence="9">
    <location>
        <begin position="140"/>
        <end position="160"/>
    </location>
</feature>
<keyword evidence="4 9" id="KW-0812">Transmembrane</keyword>
<feature type="transmembrane region" description="Helical" evidence="9">
    <location>
        <begin position="17"/>
        <end position="40"/>
    </location>
</feature>
<dbReference type="InterPro" id="IPR002898">
    <property type="entry name" value="MotA_ExbB_proton_chnl"/>
</dbReference>
<dbReference type="PANTHER" id="PTHR30625">
    <property type="entry name" value="PROTEIN TOLQ"/>
    <property type="match status" value="1"/>
</dbReference>
<evidence type="ECO:0000256" key="4">
    <source>
        <dbReference type="ARBA" id="ARBA00022692"/>
    </source>
</evidence>
<dbReference type="AlphaFoldDB" id="A0A934S042"/>
<sequence>MESISTFINALKTGGPVMYILAVLSYVLYWQIIAILMYVVKVRLHRFIDSRSYALNARTNRAGVASTQLELLLIRYEDVLLQFREFMRNRLRFAGVLLVAAPLLGLLGTVLGMLEMFNGLSLKAGHQTTLLVAEGVKKSLITTQTGLTIAIPALFIMYWIRRVANRRELELLEHKVNATENNEFED</sequence>
<accession>A0A934S042</accession>
<keyword evidence="2 8" id="KW-0813">Transport</keyword>
<reference evidence="11" key="1">
    <citation type="submission" date="2021-01" db="EMBL/GenBank/DDBJ databases">
        <title>Modified the classification status of verrucomicrobia.</title>
        <authorList>
            <person name="Feng X."/>
        </authorList>
    </citation>
    <scope>NUCLEOTIDE SEQUENCE</scope>
    <source>
        <strain evidence="11">KCTC 13126</strain>
    </source>
</reference>
<comment type="caution">
    <text evidence="11">The sequence shown here is derived from an EMBL/GenBank/DDBJ whole genome shotgun (WGS) entry which is preliminary data.</text>
</comment>
<evidence type="ECO:0000256" key="5">
    <source>
        <dbReference type="ARBA" id="ARBA00022927"/>
    </source>
</evidence>
<comment type="subcellular location">
    <subcellularLocation>
        <location evidence="1">Cell membrane</location>
        <topology evidence="1">Multi-pass membrane protein</topology>
    </subcellularLocation>
    <subcellularLocation>
        <location evidence="8">Membrane</location>
        <topology evidence="8">Multi-pass membrane protein</topology>
    </subcellularLocation>
</comment>
<evidence type="ECO:0000313" key="12">
    <source>
        <dbReference type="Proteomes" id="UP000617628"/>
    </source>
</evidence>
<name>A0A934S042_9BACT</name>
<evidence type="ECO:0000256" key="6">
    <source>
        <dbReference type="ARBA" id="ARBA00022989"/>
    </source>
</evidence>
<organism evidence="11 12">
    <name type="scientific">Pelagicoccus mobilis</name>
    <dbReference type="NCBI Taxonomy" id="415221"/>
    <lineage>
        <taxon>Bacteria</taxon>
        <taxon>Pseudomonadati</taxon>
        <taxon>Verrucomicrobiota</taxon>
        <taxon>Opitutia</taxon>
        <taxon>Puniceicoccales</taxon>
        <taxon>Pelagicoccaceae</taxon>
        <taxon>Pelagicoccus</taxon>
    </lineage>
</organism>
<evidence type="ECO:0000259" key="10">
    <source>
        <dbReference type="Pfam" id="PF01618"/>
    </source>
</evidence>
<dbReference type="Pfam" id="PF01618">
    <property type="entry name" value="MotA_ExbB"/>
    <property type="match status" value="1"/>
</dbReference>
<keyword evidence="7 9" id="KW-0472">Membrane</keyword>
<evidence type="ECO:0000256" key="2">
    <source>
        <dbReference type="ARBA" id="ARBA00022448"/>
    </source>
</evidence>
<keyword evidence="6 9" id="KW-1133">Transmembrane helix</keyword>
<gene>
    <name evidence="11" type="ORF">JIN87_23735</name>
</gene>
<evidence type="ECO:0000256" key="9">
    <source>
        <dbReference type="SAM" id="Phobius"/>
    </source>
</evidence>
<dbReference type="Proteomes" id="UP000617628">
    <property type="component" value="Unassembled WGS sequence"/>
</dbReference>
<dbReference type="InterPro" id="IPR050790">
    <property type="entry name" value="ExbB/TolQ_transport"/>
</dbReference>
<dbReference type="RefSeq" id="WP_200358281.1">
    <property type="nucleotide sequence ID" value="NZ_JAENIL010000063.1"/>
</dbReference>
<evidence type="ECO:0000256" key="7">
    <source>
        <dbReference type="ARBA" id="ARBA00023136"/>
    </source>
</evidence>
<evidence type="ECO:0000256" key="8">
    <source>
        <dbReference type="RuleBase" id="RU004057"/>
    </source>
</evidence>
<feature type="domain" description="MotA/TolQ/ExbB proton channel" evidence="10">
    <location>
        <begin position="77"/>
        <end position="169"/>
    </location>
</feature>
<proteinExistence type="inferred from homology"/>
<evidence type="ECO:0000256" key="1">
    <source>
        <dbReference type="ARBA" id="ARBA00004651"/>
    </source>
</evidence>
<dbReference type="GO" id="GO:0017038">
    <property type="term" value="P:protein import"/>
    <property type="evidence" value="ECO:0007669"/>
    <property type="project" value="TreeGrafter"/>
</dbReference>
<feature type="transmembrane region" description="Helical" evidence="9">
    <location>
        <begin position="93"/>
        <end position="114"/>
    </location>
</feature>
<dbReference type="EMBL" id="JAENIL010000063">
    <property type="protein sequence ID" value="MBK1879917.1"/>
    <property type="molecule type" value="Genomic_DNA"/>
</dbReference>
<keyword evidence="5 8" id="KW-0653">Protein transport</keyword>
<keyword evidence="3" id="KW-1003">Cell membrane</keyword>